<keyword evidence="5" id="KW-0413">Isomerase</keyword>
<dbReference type="GO" id="GO:0043138">
    <property type="term" value="F:3'-5' DNA helicase activity"/>
    <property type="evidence" value="ECO:0007669"/>
    <property type="project" value="UniProtKB-EC"/>
</dbReference>
<evidence type="ECO:0000256" key="7">
    <source>
        <dbReference type="ARBA" id="ARBA00034808"/>
    </source>
</evidence>
<feature type="region of interest" description="Disordered" evidence="8">
    <location>
        <begin position="939"/>
        <end position="992"/>
    </location>
</feature>
<dbReference type="STRING" id="1160509.A0A3N4I5M0"/>
<dbReference type="SUPFAM" id="SSF52540">
    <property type="entry name" value="P-loop containing nucleoside triphosphate hydrolases"/>
    <property type="match status" value="1"/>
</dbReference>
<dbReference type="PROSITE" id="PS51194">
    <property type="entry name" value="HELICASE_CTER"/>
    <property type="match status" value="1"/>
</dbReference>
<evidence type="ECO:0000259" key="10">
    <source>
        <dbReference type="PROSITE" id="PS51194"/>
    </source>
</evidence>
<gene>
    <name evidence="11" type="ORF">BJ508DRAFT_328290</name>
</gene>
<keyword evidence="12" id="KW-1185">Reference proteome</keyword>
<feature type="compositionally biased region" description="Basic and acidic residues" evidence="8">
    <location>
        <begin position="760"/>
        <end position="770"/>
    </location>
</feature>
<evidence type="ECO:0000256" key="3">
    <source>
        <dbReference type="ARBA" id="ARBA00022840"/>
    </source>
</evidence>
<feature type="compositionally biased region" description="Basic and acidic residues" evidence="8">
    <location>
        <begin position="741"/>
        <end position="754"/>
    </location>
</feature>
<dbReference type="InterPro" id="IPR011545">
    <property type="entry name" value="DEAD/DEAH_box_helicase_dom"/>
</dbReference>
<feature type="compositionally biased region" description="Acidic residues" evidence="8">
    <location>
        <begin position="39"/>
        <end position="48"/>
    </location>
</feature>
<dbReference type="PANTHER" id="PTHR13710">
    <property type="entry name" value="DNA HELICASE RECQ FAMILY MEMBER"/>
    <property type="match status" value="1"/>
</dbReference>
<protein>
    <recommendedName>
        <fullName evidence="7">DNA 3'-5' helicase</fullName>
        <ecNumber evidence="7">5.6.2.4</ecNumber>
    </recommendedName>
</protein>
<dbReference type="EMBL" id="ML119699">
    <property type="protein sequence ID" value="RPA79390.1"/>
    <property type="molecule type" value="Genomic_DNA"/>
</dbReference>
<dbReference type="GO" id="GO:0009378">
    <property type="term" value="F:four-way junction helicase activity"/>
    <property type="evidence" value="ECO:0007669"/>
    <property type="project" value="TreeGrafter"/>
</dbReference>
<feature type="domain" description="Helicase C-terminal" evidence="10">
    <location>
        <begin position="314"/>
        <end position="480"/>
    </location>
</feature>
<evidence type="ECO:0000256" key="5">
    <source>
        <dbReference type="ARBA" id="ARBA00023235"/>
    </source>
</evidence>
<comment type="similarity">
    <text evidence="1">Belongs to the helicase family. RecQ subfamily.</text>
</comment>
<dbReference type="InterPro" id="IPR001650">
    <property type="entry name" value="Helicase_C-like"/>
</dbReference>
<proteinExistence type="inferred from homology"/>
<dbReference type="PROSITE" id="PS51192">
    <property type="entry name" value="HELICASE_ATP_BIND_1"/>
    <property type="match status" value="1"/>
</dbReference>
<dbReference type="GO" id="GO:0005737">
    <property type="term" value="C:cytoplasm"/>
    <property type="evidence" value="ECO:0007669"/>
    <property type="project" value="TreeGrafter"/>
</dbReference>
<dbReference type="Proteomes" id="UP000275078">
    <property type="component" value="Unassembled WGS sequence"/>
</dbReference>
<comment type="catalytic activity">
    <reaction evidence="6">
        <text>Couples ATP hydrolysis with the unwinding of duplex DNA by translocating in the 3'-5' direction.</text>
        <dbReference type="EC" id="5.6.2.4"/>
    </reaction>
</comment>
<sequence length="992" mass="112465">MAAAYVEDEYDFGSDIEDHEWEALLDATQSERQTRNDATLEEAYDENDPLQPSKGRWKDISEIDMEEPSTKRRLKRADDYIFSKHGFHADEWQRQVVAAFTSGEDVLTVAPTGSGKSATYQMPLRLNDIDCMIIVSPLKELIKEQVAELEAMGIPAVGMTKENMTANPGLWDAFDRGEFRVAIGSPEIMLRPGCRFWRTMRGDRRLHPFFKRVKYVVIDEAHMVWKWGGGGSETVKSAFRKDFQLIGNFKVLLPDVPILALSGTMTLGVEAYVHQSLGMQYPCFRCRISIHRENIQVVFSTLKHPGSFKDLDFILDDADTYIPQTMIYCDDRTKAQHIARYMRSKLSKRGLDPRAVAVYTGYYDDKTRSVTMKRFRTKQCNILICTEAAGMGLNIREIEVVIQYRIPEFMTLSDLMQRIGRAGRDKSIEAIAFVMVDSKYLLGNPDFDEESDVVGKTFNLAVTPGNVSNGRVFDMLRNLYSEANLKLGSRLDPGLLWMINTIGCRIRVMLGVLGDRKATSFMVDLRCGCDNCMFPVRTEETCYAQPECLSKGTNEKGLSAVDREELKQKLREQNPEVHKRRQDSIEEMEEVVESIGQSLFGYDIRSIVRYSDSAAKALDDVESRVEQQTAQQSPKRLKLTNLVTKTLKDKRKEIFDREQIQRRYHVIEVLFIPDAVIKKVASSDVVHRTHSVDFSSHLLQTALEESIRLSDSIIGDFADEIADAIKVSLVMWEATIAKEAEKTERDRQARDKSRTPLYDEIEKRYQDRSRTHTPASGTESPQRRSVTPHPRPDTPTPSQPSHQQPHPYDSHARSQSGVSSHLTQTLRDGSYNSQYAANSMLTNLPDRVHSCMLPFIFGPSVHVPASLSGAFTDPSQGQYGPRPTPSAHPGTEAVPVQPVSKRGRGRPRSKYDLPDFPTNTADTGDRLHADIVALDAANREREAEEELRREEEAILRRTNKAERDLENMNATQTEKKRKAQTGIRGPTKRSKN</sequence>
<dbReference type="InterPro" id="IPR027417">
    <property type="entry name" value="P-loop_NTPase"/>
</dbReference>
<keyword evidence="4" id="KW-0238">DNA-binding</keyword>
<dbReference type="Pfam" id="PF00271">
    <property type="entry name" value="Helicase_C"/>
    <property type="match status" value="1"/>
</dbReference>
<dbReference type="GO" id="GO:0005524">
    <property type="term" value="F:ATP binding"/>
    <property type="evidence" value="ECO:0007669"/>
    <property type="project" value="UniProtKB-KW"/>
</dbReference>
<feature type="region of interest" description="Disordered" evidence="8">
    <location>
        <begin position="29"/>
        <end position="55"/>
    </location>
</feature>
<evidence type="ECO:0000256" key="6">
    <source>
        <dbReference type="ARBA" id="ARBA00034617"/>
    </source>
</evidence>
<dbReference type="GO" id="GO:0000724">
    <property type="term" value="P:double-strand break repair via homologous recombination"/>
    <property type="evidence" value="ECO:0007669"/>
    <property type="project" value="TreeGrafter"/>
</dbReference>
<dbReference type="GO" id="GO:0016787">
    <property type="term" value="F:hydrolase activity"/>
    <property type="evidence" value="ECO:0007669"/>
    <property type="project" value="UniProtKB-KW"/>
</dbReference>
<dbReference type="SMART" id="SM00487">
    <property type="entry name" value="DEXDc"/>
    <property type="match status" value="1"/>
</dbReference>
<evidence type="ECO:0000313" key="11">
    <source>
        <dbReference type="EMBL" id="RPA79390.1"/>
    </source>
</evidence>
<dbReference type="SMART" id="SM00490">
    <property type="entry name" value="HELICc"/>
    <property type="match status" value="1"/>
</dbReference>
<evidence type="ECO:0000256" key="2">
    <source>
        <dbReference type="ARBA" id="ARBA00022741"/>
    </source>
</evidence>
<feature type="compositionally biased region" description="Polar residues" evidence="8">
    <location>
        <begin position="772"/>
        <end position="785"/>
    </location>
</feature>
<feature type="region of interest" description="Disordered" evidence="8">
    <location>
        <begin position="741"/>
        <end position="823"/>
    </location>
</feature>
<reference evidence="11 12" key="1">
    <citation type="journal article" date="2018" name="Nat. Ecol. Evol.">
        <title>Pezizomycetes genomes reveal the molecular basis of ectomycorrhizal truffle lifestyle.</title>
        <authorList>
            <person name="Murat C."/>
            <person name="Payen T."/>
            <person name="Noel B."/>
            <person name="Kuo A."/>
            <person name="Morin E."/>
            <person name="Chen J."/>
            <person name="Kohler A."/>
            <person name="Krizsan K."/>
            <person name="Balestrini R."/>
            <person name="Da Silva C."/>
            <person name="Montanini B."/>
            <person name="Hainaut M."/>
            <person name="Levati E."/>
            <person name="Barry K.W."/>
            <person name="Belfiori B."/>
            <person name="Cichocki N."/>
            <person name="Clum A."/>
            <person name="Dockter R.B."/>
            <person name="Fauchery L."/>
            <person name="Guy J."/>
            <person name="Iotti M."/>
            <person name="Le Tacon F."/>
            <person name="Lindquist E.A."/>
            <person name="Lipzen A."/>
            <person name="Malagnac F."/>
            <person name="Mello A."/>
            <person name="Molinier V."/>
            <person name="Miyauchi S."/>
            <person name="Poulain J."/>
            <person name="Riccioni C."/>
            <person name="Rubini A."/>
            <person name="Sitrit Y."/>
            <person name="Splivallo R."/>
            <person name="Traeger S."/>
            <person name="Wang M."/>
            <person name="Zifcakova L."/>
            <person name="Wipf D."/>
            <person name="Zambonelli A."/>
            <person name="Paolocci F."/>
            <person name="Nowrousian M."/>
            <person name="Ottonello S."/>
            <person name="Baldrian P."/>
            <person name="Spatafora J.W."/>
            <person name="Henrissat B."/>
            <person name="Nagy L.G."/>
            <person name="Aury J.M."/>
            <person name="Wincker P."/>
            <person name="Grigoriev I.V."/>
            <person name="Bonfante P."/>
            <person name="Martin F.M."/>
        </authorList>
    </citation>
    <scope>NUCLEOTIDE SEQUENCE [LARGE SCALE GENOMIC DNA]</scope>
    <source>
        <strain evidence="11 12">RN42</strain>
    </source>
</reference>
<name>A0A3N4I5M0_ASCIM</name>
<evidence type="ECO:0000313" key="12">
    <source>
        <dbReference type="Proteomes" id="UP000275078"/>
    </source>
</evidence>
<feature type="compositionally biased region" description="Basic and acidic residues" evidence="8">
    <location>
        <begin position="939"/>
        <end position="966"/>
    </location>
</feature>
<dbReference type="OrthoDB" id="5413666at2759"/>
<dbReference type="GO" id="GO:0005694">
    <property type="term" value="C:chromosome"/>
    <property type="evidence" value="ECO:0007669"/>
    <property type="project" value="TreeGrafter"/>
</dbReference>
<feature type="region of interest" description="Disordered" evidence="8">
    <location>
        <begin position="872"/>
        <end position="923"/>
    </location>
</feature>
<keyword evidence="2" id="KW-0547">Nucleotide-binding</keyword>
<dbReference type="AlphaFoldDB" id="A0A3N4I5M0"/>
<evidence type="ECO:0000256" key="4">
    <source>
        <dbReference type="ARBA" id="ARBA00023125"/>
    </source>
</evidence>
<feature type="domain" description="Helicase ATP-binding" evidence="9">
    <location>
        <begin position="97"/>
        <end position="283"/>
    </location>
</feature>
<evidence type="ECO:0000259" key="9">
    <source>
        <dbReference type="PROSITE" id="PS51192"/>
    </source>
</evidence>
<dbReference type="EC" id="5.6.2.4" evidence="7"/>
<dbReference type="PANTHER" id="PTHR13710:SF105">
    <property type="entry name" value="ATP-DEPENDENT DNA HELICASE Q1"/>
    <property type="match status" value="1"/>
</dbReference>
<accession>A0A3N4I5M0</accession>
<feature type="compositionally biased region" description="Polar residues" evidence="8">
    <location>
        <begin position="813"/>
        <end position="823"/>
    </location>
</feature>
<evidence type="ECO:0000256" key="8">
    <source>
        <dbReference type="SAM" id="MobiDB-lite"/>
    </source>
</evidence>
<organism evidence="11 12">
    <name type="scientific">Ascobolus immersus RN42</name>
    <dbReference type="NCBI Taxonomy" id="1160509"/>
    <lineage>
        <taxon>Eukaryota</taxon>
        <taxon>Fungi</taxon>
        <taxon>Dikarya</taxon>
        <taxon>Ascomycota</taxon>
        <taxon>Pezizomycotina</taxon>
        <taxon>Pezizomycetes</taxon>
        <taxon>Pezizales</taxon>
        <taxon>Ascobolaceae</taxon>
        <taxon>Ascobolus</taxon>
    </lineage>
</organism>
<keyword evidence="11" id="KW-0378">Hydrolase</keyword>
<evidence type="ECO:0000256" key="1">
    <source>
        <dbReference type="ARBA" id="ARBA00005446"/>
    </source>
</evidence>
<dbReference type="InterPro" id="IPR014001">
    <property type="entry name" value="Helicase_ATP-bd"/>
</dbReference>
<keyword evidence="3" id="KW-0067">ATP-binding</keyword>
<dbReference type="Pfam" id="PF00270">
    <property type="entry name" value="DEAD"/>
    <property type="match status" value="1"/>
</dbReference>
<dbReference type="Gene3D" id="3.40.50.300">
    <property type="entry name" value="P-loop containing nucleotide triphosphate hydrolases"/>
    <property type="match status" value="2"/>
</dbReference>
<dbReference type="GO" id="GO:0003677">
    <property type="term" value="F:DNA binding"/>
    <property type="evidence" value="ECO:0007669"/>
    <property type="project" value="UniProtKB-KW"/>
</dbReference>